<accession>A0A6H0KT21</accession>
<evidence type="ECO:0000313" key="4">
    <source>
        <dbReference type="Proteomes" id="UP000501780"/>
    </source>
</evidence>
<dbReference type="Gene3D" id="3.60.20.10">
    <property type="entry name" value="Glutamine Phosphoribosylpyrophosphate, subunit 1, domain 1"/>
    <property type="match status" value="1"/>
</dbReference>
<dbReference type="Proteomes" id="UP000501780">
    <property type="component" value="Chromosome"/>
</dbReference>
<organism evidence="3 4">
    <name type="scientific">Bacteroides faecium</name>
    <dbReference type="NCBI Taxonomy" id="2715212"/>
    <lineage>
        <taxon>Bacteria</taxon>
        <taxon>Pseudomonadati</taxon>
        <taxon>Bacteroidota</taxon>
        <taxon>Bacteroidia</taxon>
        <taxon>Bacteroidales</taxon>
        <taxon>Bacteroidaceae</taxon>
        <taxon>Bacteroides</taxon>
    </lineage>
</organism>
<feature type="domain" description="Glutamine amidotransferase type-2" evidence="2">
    <location>
        <begin position="2"/>
        <end position="170"/>
    </location>
</feature>
<name>A0A6H0KT21_9BACE</name>
<evidence type="ECO:0000256" key="1">
    <source>
        <dbReference type="ARBA" id="ARBA00022962"/>
    </source>
</evidence>
<dbReference type="Pfam" id="PF13230">
    <property type="entry name" value="GATase_4"/>
    <property type="match status" value="1"/>
</dbReference>
<dbReference type="AlphaFoldDB" id="A0A6H0KT21"/>
<keyword evidence="4" id="KW-1185">Reference proteome</keyword>
<dbReference type="RefSeq" id="WP_167964371.1">
    <property type="nucleotide sequence ID" value="NZ_CP050831.1"/>
</dbReference>
<evidence type="ECO:0000259" key="2">
    <source>
        <dbReference type="PROSITE" id="PS51278"/>
    </source>
</evidence>
<dbReference type="CDD" id="cd00352">
    <property type="entry name" value="Gn_AT_II"/>
    <property type="match status" value="1"/>
</dbReference>
<dbReference type="InterPro" id="IPR026869">
    <property type="entry name" value="EgtC-like"/>
</dbReference>
<dbReference type="PROSITE" id="PS51278">
    <property type="entry name" value="GATASE_TYPE_2"/>
    <property type="match status" value="1"/>
</dbReference>
<sequence>MCVIIYKPAGVDLPSQILLSKAQRANPHGCGLCSPTVTYKGLSFNSFMKVLKRVPKEEPLLIHFRLATHGSIKRSNCHPFYDSETNTHFMHNGILYGIRPYQDKTDSECAFECFLQPTIKKYGLHSDELSMEVDNVIGYSKFAFMQGKEVRLFGDFIFRDSLYFSNLRFL</sequence>
<protein>
    <recommendedName>
        <fullName evidence="2">Glutamine amidotransferase type-2 domain-containing protein</fullName>
    </recommendedName>
</protein>
<evidence type="ECO:0000313" key="3">
    <source>
        <dbReference type="EMBL" id="QIU95577.1"/>
    </source>
</evidence>
<proteinExistence type="predicted"/>
<keyword evidence="1" id="KW-0315">Glutamine amidotransferase</keyword>
<gene>
    <name evidence="3" type="ORF">BacF7301_16090</name>
</gene>
<dbReference type="KEGG" id="bfc:BacF7301_16090"/>
<dbReference type="SUPFAM" id="SSF56235">
    <property type="entry name" value="N-terminal nucleophile aminohydrolases (Ntn hydrolases)"/>
    <property type="match status" value="1"/>
</dbReference>
<dbReference type="InterPro" id="IPR029055">
    <property type="entry name" value="Ntn_hydrolases_N"/>
</dbReference>
<dbReference type="InterPro" id="IPR017932">
    <property type="entry name" value="GATase_2_dom"/>
</dbReference>
<dbReference type="EMBL" id="CP050831">
    <property type="protein sequence ID" value="QIU95577.1"/>
    <property type="molecule type" value="Genomic_DNA"/>
</dbReference>
<reference evidence="3 4" key="1">
    <citation type="submission" date="2020-03" db="EMBL/GenBank/DDBJ databases">
        <title>Genomic analysis of Bacteroides faecium CBA7301.</title>
        <authorList>
            <person name="Kim J."/>
            <person name="Roh S.W."/>
        </authorList>
    </citation>
    <scope>NUCLEOTIDE SEQUENCE [LARGE SCALE GENOMIC DNA]</scope>
    <source>
        <strain evidence="3 4">CBA7301</strain>
    </source>
</reference>